<dbReference type="EMBL" id="BOSM01000010">
    <property type="protein sequence ID" value="GIP60602.1"/>
    <property type="molecule type" value="Genomic_DNA"/>
</dbReference>
<protein>
    <recommendedName>
        <fullName evidence="3">DUF4177 domain-containing protein</fullName>
    </recommendedName>
</protein>
<sequence>MQNRNEELFMEMKKNVDEIRYKQHATLVQIISYDKDMNLKKCWEFECSDLVRTYGEDTTLIEVLNELSSEGWELVCPLVGEEGFILRAIEYEDDTITYYEIDDEQEVEV</sequence>
<accession>A0ABQ4MXF4</accession>
<gene>
    <name evidence="1" type="ORF">J15TS10_44160</name>
</gene>
<proteinExistence type="predicted"/>
<organism evidence="1 2">
    <name type="scientific">Paenibacillus woosongensis</name>
    <dbReference type="NCBI Taxonomy" id="307580"/>
    <lineage>
        <taxon>Bacteria</taxon>
        <taxon>Bacillati</taxon>
        <taxon>Bacillota</taxon>
        <taxon>Bacilli</taxon>
        <taxon>Bacillales</taxon>
        <taxon>Paenibacillaceae</taxon>
        <taxon>Paenibacillus</taxon>
    </lineage>
</organism>
<name>A0ABQ4MXF4_9BACL</name>
<reference evidence="1 2" key="1">
    <citation type="submission" date="2021-03" db="EMBL/GenBank/DDBJ databases">
        <title>Antimicrobial resistance genes in bacteria isolated from Japanese honey, and their potential for conferring macrolide and lincosamide resistance in the American foulbrood pathogen Paenibacillus larvae.</title>
        <authorList>
            <person name="Okamoto M."/>
            <person name="Kumagai M."/>
            <person name="Kanamori H."/>
            <person name="Takamatsu D."/>
        </authorList>
    </citation>
    <scope>NUCLEOTIDE SEQUENCE [LARGE SCALE GENOMIC DNA]</scope>
    <source>
        <strain evidence="1 2">J15TS10</strain>
    </source>
</reference>
<evidence type="ECO:0000313" key="1">
    <source>
        <dbReference type="EMBL" id="GIP60602.1"/>
    </source>
</evidence>
<comment type="caution">
    <text evidence="1">The sequence shown here is derived from an EMBL/GenBank/DDBJ whole genome shotgun (WGS) entry which is preliminary data.</text>
</comment>
<evidence type="ECO:0000313" key="2">
    <source>
        <dbReference type="Proteomes" id="UP000681290"/>
    </source>
</evidence>
<keyword evidence="2" id="KW-1185">Reference proteome</keyword>
<evidence type="ECO:0008006" key="3">
    <source>
        <dbReference type="Google" id="ProtNLM"/>
    </source>
</evidence>
<dbReference type="Proteomes" id="UP000681290">
    <property type="component" value="Unassembled WGS sequence"/>
</dbReference>